<evidence type="ECO:0000313" key="5">
    <source>
        <dbReference type="Proteomes" id="UP001217918"/>
    </source>
</evidence>
<dbReference type="Pfam" id="PF00023">
    <property type="entry name" value="Ank"/>
    <property type="match status" value="2"/>
</dbReference>
<accession>A0AAD9HY33</accession>
<evidence type="ECO:0000313" key="4">
    <source>
        <dbReference type="EMBL" id="KAK2067074.1"/>
    </source>
</evidence>
<gene>
    <name evidence="4" type="ORF">P8C59_000840</name>
</gene>
<evidence type="ECO:0000256" key="3">
    <source>
        <dbReference type="PROSITE-ProRule" id="PRU00023"/>
    </source>
</evidence>
<protein>
    <submittedName>
        <fullName evidence="4">Uncharacterized protein</fullName>
    </submittedName>
</protein>
<feature type="repeat" description="ANK" evidence="3">
    <location>
        <begin position="469"/>
        <end position="501"/>
    </location>
</feature>
<dbReference type="InterPro" id="IPR002110">
    <property type="entry name" value="Ankyrin_rpt"/>
</dbReference>
<dbReference type="Proteomes" id="UP001217918">
    <property type="component" value="Unassembled WGS sequence"/>
</dbReference>
<comment type="caution">
    <text evidence="4">The sequence shown here is derived from an EMBL/GenBank/DDBJ whole genome shotgun (WGS) entry which is preliminary data.</text>
</comment>
<evidence type="ECO:0000256" key="1">
    <source>
        <dbReference type="ARBA" id="ARBA00022737"/>
    </source>
</evidence>
<sequence>MAFYQLPQELILDIVDHFADDVAALAQAGQINRAWHAACTRLLLTRHALRAVSWGARNGSLALIQRVVSQQAAGAGTNTTALLASRTPFFRSGAGCGSRTRRLPLPTLLHVACFHGYIDIVAYLLDGGASAALPAVGLCHCPGSVSELFEADFGDDPQLYSVPHWLPLHFALCRGHDAVAALLLDRGAPLYVSAPRPLVLSALQLAAFHGRASVVRKIKDIYLHRGLHRGNDARAWTSMAQIMGQDRAVREEAEYWDYFEMAWDRDDNMPVMLNDTVWFEDSSHSDDDDDDDDAAAAAGGIFEALLAGRSTNAMSAVEAPISRHYRDFEGFTAMHYAAFCRDPADMSDIVQDLTALGLDIDRRVDVDDYSLDDTPLLLAASMGNYPAAEAFLRSGADPYFVGRGTGNHGHFELVWRGPRSVLDTVIAIARNYSRNAGPYVHTDPAVLAQSKRRLIEALLQVKEPGRPYGGAVSLHLAVHVGCQATVELLLAHDIDIDAIPTHTVFPDKHIACTALIQSADPAKNNIMGVLLAAGASTECRDPWGNTALAVCIAKGNAVGAEKLLGAGADPNSGGYVPSCPEWGWDVHNKAASSYWDPTLALLLHHGAVLGAPRQEGGGEAGARPGRWIWGRLALEEAITSTARRDRLPFLLGLCTPANLPLAHWQAAVAWALERRAPAAVGDLRAFALRHGGYACDDGDGDGARCVVTWMRARGWARALDGIDGVFVRAMAEFVSPAGRESCRLVGAVSARSF</sequence>
<dbReference type="Gene3D" id="1.25.40.20">
    <property type="entry name" value="Ankyrin repeat-containing domain"/>
    <property type="match status" value="3"/>
</dbReference>
<dbReference type="PANTHER" id="PTHR24126">
    <property type="entry name" value="ANKYRIN REPEAT, PH AND SEC7 DOMAIN CONTAINING PROTEIN SECG-RELATED"/>
    <property type="match status" value="1"/>
</dbReference>
<dbReference type="SMART" id="SM00248">
    <property type="entry name" value="ANK"/>
    <property type="match status" value="6"/>
</dbReference>
<evidence type="ECO:0000256" key="2">
    <source>
        <dbReference type="ARBA" id="ARBA00023043"/>
    </source>
</evidence>
<keyword evidence="5" id="KW-1185">Reference proteome</keyword>
<keyword evidence="2 3" id="KW-0040">ANK repeat</keyword>
<dbReference type="InterPro" id="IPR036770">
    <property type="entry name" value="Ankyrin_rpt-contain_sf"/>
</dbReference>
<keyword evidence="1" id="KW-0677">Repeat</keyword>
<reference evidence="4" key="1">
    <citation type="journal article" date="2023" name="Mol. Plant Microbe Interact.">
        <title>Elucidating the Obligate Nature and Biological Capacity of an Invasive Fungal Corn Pathogen.</title>
        <authorList>
            <person name="MacCready J.S."/>
            <person name="Roggenkamp E.M."/>
            <person name="Gdanetz K."/>
            <person name="Chilvers M.I."/>
        </authorList>
    </citation>
    <scope>NUCLEOTIDE SEQUENCE</scope>
    <source>
        <strain evidence="4">PM02</strain>
    </source>
</reference>
<dbReference type="PANTHER" id="PTHR24126:SF14">
    <property type="entry name" value="ANK_REP_REGION DOMAIN-CONTAINING PROTEIN"/>
    <property type="match status" value="1"/>
</dbReference>
<dbReference type="EMBL" id="JAQQPM010000001">
    <property type="protein sequence ID" value="KAK2067074.1"/>
    <property type="molecule type" value="Genomic_DNA"/>
</dbReference>
<name>A0AAD9HY33_9PEZI</name>
<dbReference type="AlphaFoldDB" id="A0AAD9HY33"/>
<dbReference type="PROSITE" id="PS50088">
    <property type="entry name" value="ANK_REPEAT"/>
    <property type="match status" value="1"/>
</dbReference>
<dbReference type="SUPFAM" id="SSF48403">
    <property type="entry name" value="Ankyrin repeat"/>
    <property type="match status" value="2"/>
</dbReference>
<proteinExistence type="predicted"/>
<organism evidence="4 5">
    <name type="scientific">Phyllachora maydis</name>
    <dbReference type="NCBI Taxonomy" id="1825666"/>
    <lineage>
        <taxon>Eukaryota</taxon>
        <taxon>Fungi</taxon>
        <taxon>Dikarya</taxon>
        <taxon>Ascomycota</taxon>
        <taxon>Pezizomycotina</taxon>
        <taxon>Sordariomycetes</taxon>
        <taxon>Sordariomycetidae</taxon>
        <taxon>Phyllachorales</taxon>
        <taxon>Phyllachoraceae</taxon>
        <taxon>Phyllachora</taxon>
    </lineage>
</organism>